<evidence type="ECO:0000256" key="9">
    <source>
        <dbReference type="ARBA" id="ARBA00022777"/>
    </source>
</evidence>
<dbReference type="PANTHER" id="PTHR43289">
    <property type="entry name" value="MITOGEN-ACTIVATED PROTEIN KINASE KINASE KINASE 20-RELATED"/>
    <property type="match status" value="1"/>
</dbReference>
<feature type="compositionally biased region" description="Gly residues" evidence="16">
    <location>
        <begin position="286"/>
        <end position="295"/>
    </location>
</feature>
<evidence type="ECO:0000256" key="11">
    <source>
        <dbReference type="ARBA" id="ARBA00022989"/>
    </source>
</evidence>
<evidence type="ECO:0000256" key="4">
    <source>
        <dbReference type="ARBA" id="ARBA00022527"/>
    </source>
</evidence>
<organism evidence="19 20">
    <name type="scientific">Mycobacterium fragae</name>
    <dbReference type="NCBI Taxonomy" id="1260918"/>
    <lineage>
        <taxon>Bacteria</taxon>
        <taxon>Bacillati</taxon>
        <taxon>Actinomycetota</taxon>
        <taxon>Actinomycetes</taxon>
        <taxon>Mycobacteriales</taxon>
        <taxon>Mycobacteriaceae</taxon>
        <taxon>Mycobacterium</taxon>
    </lineage>
</organism>
<evidence type="ECO:0000256" key="15">
    <source>
        <dbReference type="PROSITE-ProRule" id="PRU10141"/>
    </source>
</evidence>
<dbReference type="GO" id="GO:0004674">
    <property type="term" value="F:protein serine/threonine kinase activity"/>
    <property type="evidence" value="ECO:0007669"/>
    <property type="project" value="UniProtKB-KW"/>
</dbReference>
<evidence type="ECO:0000313" key="19">
    <source>
        <dbReference type="EMBL" id="ORV62551.1"/>
    </source>
</evidence>
<dbReference type="GO" id="GO:0005524">
    <property type="term" value="F:ATP binding"/>
    <property type="evidence" value="ECO:0007669"/>
    <property type="project" value="UniProtKB-UniRule"/>
</dbReference>
<dbReference type="CDD" id="cd14014">
    <property type="entry name" value="STKc_PknB_like"/>
    <property type="match status" value="1"/>
</dbReference>
<feature type="compositionally biased region" description="Pro residues" evidence="16">
    <location>
        <begin position="634"/>
        <end position="658"/>
    </location>
</feature>
<dbReference type="EC" id="2.7.11.1" evidence="2"/>
<feature type="domain" description="Protein kinase" evidence="18">
    <location>
        <begin position="324"/>
        <end position="596"/>
    </location>
</feature>
<dbReference type="STRING" id="1260918.AWC06_09830"/>
<keyword evidence="12 17" id="KW-0472">Membrane</keyword>
<dbReference type="SUPFAM" id="SSF56112">
    <property type="entry name" value="Protein kinase-like (PK-like)"/>
    <property type="match status" value="2"/>
</dbReference>
<comment type="subcellular location">
    <subcellularLocation>
        <location evidence="1">Cell membrane</location>
        <topology evidence="1">Single-pass membrane protein</topology>
    </subcellularLocation>
</comment>
<keyword evidence="10 15" id="KW-0067">ATP-binding</keyword>
<dbReference type="Gene3D" id="3.30.200.20">
    <property type="entry name" value="Phosphorylase Kinase, domain 1"/>
    <property type="match status" value="1"/>
</dbReference>
<feature type="region of interest" description="Disordered" evidence="16">
    <location>
        <begin position="598"/>
        <end position="664"/>
    </location>
</feature>
<dbReference type="GO" id="GO:0045717">
    <property type="term" value="P:negative regulation of fatty acid biosynthetic process"/>
    <property type="evidence" value="ECO:0007669"/>
    <property type="project" value="UniProtKB-ARBA"/>
</dbReference>
<dbReference type="InterPro" id="IPR000719">
    <property type="entry name" value="Prot_kinase_dom"/>
</dbReference>
<evidence type="ECO:0000256" key="14">
    <source>
        <dbReference type="ARBA" id="ARBA00048679"/>
    </source>
</evidence>
<dbReference type="SMART" id="SM00220">
    <property type="entry name" value="S_TKc"/>
    <property type="match status" value="1"/>
</dbReference>
<dbReference type="PROSITE" id="PS00107">
    <property type="entry name" value="PROTEIN_KINASE_ATP"/>
    <property type="match status" value="1"/>
</dbReference>
<evidence type="ECO:0000256" key="13">
    <source>
        <dbReference type="ARBA" id="ARBA00047899"/>
    </source>
</evidence>
<keyword evidence="4" id="KW-0723">Serine/threonine-protein kinase</keyword>
<evidence type="ECO:0000256" key="1">
    <source>
        <dbReference type="ARBA" id="ARBA00004162"/>
    </source>
</evidence>
<dbReference type="Proteomes" id="UP000194000">
    <property type="component" value="Unassembled WGS sequence"/>
</dbReference>
<reference evidence="19 20" key="1">
    <citation type="submission" date="2016-01" db="EMBL/GenBank/DDBJ databases">
        <title>The new phylogeny of the genus Mycobacterium.</title>
        <authorList>
            <person name="Tarcisio F."/>
            <person name="Conor M."/>
            <person name="Antonella G."/>
            <person name="Elisabetta G."/>
            <person name="Giulia F.S."/>
            <person name="Sara T."/>
            <person name="Anna F."/>
            <person name="Clotilde B."/>
            <person name="Roberto B."/>
            <person name="Veronica D.S."/>
            <person name="Fabio R."/>
            <person name="Monica P."/>
            <person name="Olivier J."/>
            <person name="Enrico T."/>
            <person name="Nicola S."/>
        </authorList>
    </citation>
    <scope>NUCLEOTIDE SEQUENCE [LARGE SCALE GENOMIC DNA]</scope>
    <source>
        <strain evidence="19 20">DSM 45731</strain>
    </source>
</reference>
<gene>
    <name evidence="19" type="ORF">AWC06_09830</name>
</gene>
<dbReference type="PANTHER" id="PTHR43289:SF6">
    <property type="entry name" value="SERINE_THREONINE-PROTEIN KINASE NEKL-3"/>
    <property type="match status" value="1"/>
</dbReference>
<dbReference type="InterPro" id="IPR017441">
    <property type="entry name" value="Protein_kinase_ATP_BS"/>
</dbReference>
<evidence type="ECO:0000256" key="6">
    <source>
        <dbReference type="ARBA" id="ARBA00022679"/>
    </source>
</evidence>
<dbReference type="FunFam" id="1.10.510.10:FF:000021">
    <property type="entry name" value="Serine/threonine protein kinase"/>
    <property type="match status" value="1"/>
</dbReference>
<feature type="transmembrane region" description="Helical" evidence="17">
    <location>
        <begin position="665"/>
        <end position="686"/>
    </location>
</feature>
<feature type="region of interest" description="Disordered" evidence="16">
    <location>
        <begin position="273"/>
        <end position="316"/>
    </location>
</feature>
<name>A0A1X1V0M4_9MYCO</name>
<proteinExistence type="predicted"/>
<feature type="compositionally biased region" description="Low complexity" evidence="16">
    <location>
        <begin position="689"/>
        <end position="724"/>
    </location>
</feature>
<evidence type="ECO:0000256" key="2">
    <source>
        <dbReference type="ARBA" id="ARBA00012513"/>
    </source>
</evidence>
<evidence type="ECO:0000313" key="20">
    <source>
        <dbReference type="Proteomes" id="UP000194000"/>
    </source>
</evidence>
<dbReference type="Pfam" id="PF00069">
    <property type="entry name" value="Pkinase"/>
    <property type="match status" value="1"/>
</dbReference>
<protein>
    <recommendedName>
        <fullName evidence="2">non-specific serine/threonine protein kinase</fullName>
        <ecNumber evidence="2">2.7.11.1</ecNumber>
    </recommendedName>
</protein>
<feature type="compositionally biased region" description="Low complexity" evidence="16">
    <location>
        <begin position="605"/>
        <end position="615"/>
    </location>
</feature>
<feature type="region of interest" description="Disordered" evidence="16">
    <location>
        <begin position="689"/>
        <end position="743"/>
    </location>
</feature>
<keyword evidence="11 17" id="KW-1133">Transmembrane helix</keyword>
<feature type="compositionally biased region" description="Low complexity" evidence="16">
    <location>
        <begin position="296"/>
        <end position="305"/>
    </location>
</feature>
<dbReference type="PROSITE" id="PS50011">
    <property type="entry name" value="PROTEIN_KINASE_DOM"/>
    <property type="match status" value="2"/>
</dbReference>
<comment type="catalytic activity">
    <reaction evidence="14">
        <text>L-seryl-[protein] + ATP = O-phospho-L-seryl-[protein] + ADP + H(+)</text>
        <dbReference type="Rhea" id="RHEA:17989"/>
        <dbReference type="Rhea" id="RHEA-COMP:9863"/>
        <dbReference type="Rhea" id="RHEA-COMP:11604"/>
        <dbReference type="ChEBI" id="CHEBI:15378"/>
        <dbReference type="ChEBI" id="CHEBI:29999"/>
        <dbReference type="ChEBI" id="CHEBI:30616"/>
        <dbReference type="ChEBI" id="CHEBI:83421"/>
        <dbReference type="ChEBI" id="CHEBI:456216"/>
        <dbReference type="EC" id="2.7.11.1"/>
    </reaction>
</comment>
<dbReference type="GO" id="GO:0005886">
    <property type="term" value="C:plasma membrane"/>
    <property type="evidence" value="ECO:0007669"/>
    <property type="project" value="UniProtKB-SubCell"/>
</dbReference>
<keyword evidence="20" id="KW-1185">Reference proteome</keyword>
<dbReference type="FunFam" id="3.30.200.20:FF:000035">
    <property type="entry name" value="Serine/threonine protein kinase Stk1"/>
    <property type="match status" value="1"/>
</dbReference>
<dbReference type="AlphaFoldDB" id="A0A1X1V0M4"/>
<dbReference type="InterPro" id="IPR011009">
    <property type="entry name" value="Kinase-like_dom_sf"/>
</dbReference>
<evidence type="ECO:0000256" key="7">
    <source>
        <dbReference type="ARBA" id="ARBA00022692"/>
    </source>
</evidence>
<accession>A0A1X1V0M4</accession>
<feature type="domain" description="Protein kinase" evidence="18">
    <location>
        <begin position="9"/>
        <end position="269"/>
    </location>
</feature>
<evidence type="ECO:0000256" key="12">
    <source>
        <dbReference type="ARBA" id="ARBA00023136"/>
    </source>
</evidence>
<comment type="catalytic activity">
    <reaction evidence="13">
        <text>L-threonyl-[protein] + ATP = O-phospho-L-threonyl-[protein] + ADP + H(+)</text>
        <dbReference type="Rhea" id="RHEA:46608"/>
        <dbReference type="Rhea" id="RHEA-COMP:11060"/>
        <dbReference type="Rhea" id="RHEA-COMP:11605"/>
        <dbReference type="ChEBI" id="CHEBI:15378"/>
        <dbReference type="ChEBI" id="CHEBI:30013"/>
        <dbReference type="ChEBI" id="CHEBI:30616"/>
        <dbReference type="ChEBI" id="CHEBI:61977"/>
        <dbReference type="ChEBI" id="CHEBI:456216"/>
        <dbReference type="EC" id="2.7.11.1"/>
    </reaction>
</comment>
<sequence>MDEVVFGRYRLIALIGEGGMGKVFKAHDSVIGRDVAIKVLPTELSAEPGYRERFRREAHTAARLTEPHIIPIYDTGEVDGQLYLVMPVVDGIDVNGLLARDGAMSPQRAVLVIAQLASALHAAHAVGLVHRDIKPSNALVTGDDFVYLIDFGIAHDAAATKLTSTGMMVGTWAYMAPERFTTGTADARADVYALACVLYECLTGVRPFPGDSMEQQIAGHLTVEPPKPSVVNPAVPVGFDEVIARGMAKNPEERYQSARELATAAAQALSASQSAPTLVEDSAPAVGGGGQGSGRAGSTVAAGAVGRRGGGSVKTRPVIGRDKLGVLSKIGQGGQGVVYRAPNVKTKFAASMVYKEYKAQSRSDIDFTALAAMPALVEESLSYAQAERLISFAAWPCALVEDGGASTGFVMPAIPEAFFIDLTTVKGVSRTTAEFQHLLNHSSVLAARGIGVDDAQRYSLLREVASALAFMHKHGVCVGDISPKNLLFSLSPHEAVYFIDCDAMRINGVSALPQMETPDWEAPPGEELATIYSDAYKLGLLALRLLAGDHDTKNLQHIPASTPALLRQIITDTLSNAPQQRPLPEAWSYVLGHAIEQAQHQKKTATPASPPISVAPTPPPTPIVHSRPPVGTSTPPPPASVYSRPPAPTPTPPPPTTQPPSSGKIWGGVGAAAVVVVVAIIVAVVVGNRQSSPPSASPSSSTSPSSTASYSPTPTTPTFSVPPSLLQGADQGGDSQCEGGFPLPRGYRVGPAAPTSSDKFTSCAFAIVVGQSYLADNPDLTSPQTPRSVAAQSPLANCPDVQNDHPNVQCSGNAFLMQCQQEGLDQWITCRGGNDAVVYIY</sequence>
<keyword evidence="8 15" id="KW-0547">Nucleotide-binding</keyword>
<evidence type="ECO:0000256" key="10">
    <source>
        <dbReference type="ARBA" id="ARBA00022840"/>
    </source>
</evidence>
<evidence type="ECO:0000259" key="18">
    <source>
        <dbReference type="PROSITE" id="PS50011"/>
    </source>
</evidence>
<feature type="binding site" evidence="15">
    <location>
        <position position="38"/>
    </location>
    <ligand>
        <name>ATP</name>
        <dbReference type="ChEBI" id="CHEBI:30616"/>
    </ligand>
</feature>
<evidence type="ECO:0000256" key="17">
    <source>
        <dbReference type="SAM" id="Phobius"/>
    </source>
</evidence>
<dbReference type="PRINTS" id="PR01217">
    <property type="entry name" value="PRICHEXTENSN"/>
</dbReference>
<keyword evidence="3" id="KW-1003">Cell membrane</keyword>
<feature type="compositionally biased region" description="Low complexity" evidence="16">
    <location>
        <begin position="623"/>
        <end position="633"/>
    </location>
</feature>
<dbReference type="RefSeq" id="WP_085195207.1">
    <property type="nucleotide sequence ID" value="NZ_LQOW01000008.1"/>
</dbReference>
<dbReference type="Gene3D" id="1.10.510.10">
    <property type="entry name" value="Transferase(Phosphotransferase) domain 1"/>
    <property type="match status" value="2"/>
</dbReference>
<comment type="caution">
    <text evidence="19">The sequence shown here is derived from an EMBL/GenBank/DDBJ whole genome shotgun (WGS) entry which is preliminary data.</text>
</comment>
<keyword evidence="7 17" id="KW-0812">Transmembrane</keyword>
<keyword evidence="6" id="KW-0808">Transferase</keyword>
<evidence type="ECO:0000256" key="16">
    <source>
        <dbReference type="SAM" id="MobiDB-lite"/>
    </source>
</evidence>
<keyword evidence="9" id="KW-0418">Kinase</keyword>
<evidence type="ECO:0000256" key="8">
    <source>
        <dbReference type="ARBA" id="ARBA00022741"/>
    </source>
</evidence>
<keyword evidence="5" id="KW-0597">Phosphoprotein</keyword>
<evidence type="ECO:0000256" key="5">
    <source>
        <dbReference type="ARBA" id="ARBA00022553"/>
    </source>
</evidence>
<dbReference type="EMBL" id="LQOW01000008">
    <property type="protein sequence ID" value="ORV62551.1"/>
    <property type="molecule type" value="Genomic_DNA"/>
</dbReference>
<evidence type="ECO:0000256" key="3">
    <source>
        <dbReference type="ARBA" id="ARBA00022475"/>
    </source>
</evidence>